<dbReference type="Gene3D" id="1.10.10.60">
    <property type="entry name" value="Homeodomain-like"/>
    <property type="match status" value="3"/>
</dbReference>
<evidence type="ECO:0000313" key="4">
    <source>
        <dbReference type="EMBL" id="CBN79585.1"/>
    </source>
</evidence>
<sequence length="935" mass="96168">MSGGGGGSGGRASSGGAFEPNYSLDKFMESLGTFSPDGQPLHLDKRQSLESNSSMTPFGGSTARRSSNGSYAGGATAPGSCARATPNLRLRRSSAGGDSSVSRMSIGSGNGASEDGRSNNHSGSSTAAVSSTTASLSNASSTGLKTPRSSARHGHFTRVRRNSPVKLDPSSSPARAGSGRGRAEAASGSRSPKRKRNYSQLATFGDENGAPSPFPSDGGPKNASRVLSNSRLTVHKDGAYMQVTFDDTHRFAMEEDPQMNQPLGESLMNDPFLATPEPTTGSRKDIDQALSLLQLSGGSGSQSDLTRSARRSSGAGGDGGEGGGGKGTPGPANHGLFPPLNSQDLVENVVPASSSGAGAASQAGAGPSFSSVTSPRSARGGWGAKSPAGVHGHMLHHPSCSSGGGGGGAGPLSSPLMSSSAVPSSALSPPPPSPFSRAAAAASASYHNPAAAAAAAAIRILPPPPPEVGGVGNNKKKAAGGAGRGGGVSQGGGGKSKGGGSTAAAAGGGRQKGKPKAKGHVGGQRPAVQAPVSKPQGTKGGGPGSFCSKPEALSQLDTSQSDLMVLDADLWIVRERGEHCSSNECIYKDKTTGISSRRHYHATCDHRHKGGPKGGMIFHHHQLEKIQKHQRAHIRTLHKKTPAEAVLNEGNVEPYLPQEWTEQEASVLAHLVGMYGPTNWGIISAGVATKTETQCMLHWRFALNGNATVKGTGTWQSVEDERMLSLVQIFGQRWSTVAEHMPGRLAKQCRERYLNNLDPELRRGAWSREARNKKQRVLCAYVGKGLEDEKLLQLRGQQNKSFAKIAEQIDGRSYNDVKNRWSQISRQIAALKGKAAKEEPVCSPFREGVMPPHQRQQRATGAAAAAAAAAAGGGRGFNGTPPPHGAFMGMDGVGEAAAAAAAEAGELGPQMTEAEAASIAGGALFGYGSDMRVSI</sequence>
<evidence type="ECO:0000259" key="2">
    <source>
        <dbReference type="PROSITE" id="PS50090"/>
    </source>
</evidence>
<dbReference type="EMBL" id="FN647789">
    <property type="protein sequence ID" value="CBN79585.1"/>
    <property type="molecule type" value="Genomic_DNA"/>
</dbReference>
<feature type="compositionally biased region" description="Gly residues" evidence="1">
    <location>
        <begin position="480"/>
        <end position="510"/>
    </location>
</feature>
<protein>
    <submittedName>
        <fullName evidence="4">Myb-like DNA-binding domain containing protein</fullName>
    </submittedName>
</protein>
<dbReference type="InterPro" id="IPR017930">
    <property type="entry name" value="Myb_dom"/>
</dbReference>
<reference evidence="4 5" key="1">
    <citation type="journal article" date="2010" name="Nature">
        <title>The Ectocarpus genome and the independent evolution of multicellularity in brown algae.</title>
        <authorList>
            <person name="Cock J.M."/>
            <person name="Sterck L."/>
            <person name="Rouze P."/>
            <person name="Scornet D."/>
            <person name="Allen A.E."/>
            <person name="Amoutzias G."/>
            <person name="Anthouard V."/>
            <person name="Artiguenave F."/>
            <person name="Aury J.M."/>
            <person name="Badger J.H."/>
            <person name="Beszteri B."/>
            <person name="Billiau K."/>
            <person name="Bonnet E."/>
            <person name="Bothwell J.H."/>
            <person name="Bowler C."/>
            <person name="Boyen C."/>
            <person name="Brownlee C."/>
            <person name="Carrano C.J."/>
            <person name="Charrier B."/>
            <person name="Cho G.Y."/>
            <person name="Coelho S.M."/>
            <person name="Collen J."/>
            <person name="Corre E."/>
            <person name="Da Silva C."/>
            <person name="Delage L."/>
            <person name="Delaroque N."/>
            <person name="Dittami S.M."/>
            <person name="Doulbeau S."/>
            <person name="Elias M."/>
            <person name="Farnham G."/>
            <person name="Gachon C.M."/>
            <person name="Gschloessl B."/>
            <person name="Heesch S."/>
            <person name="Jabbari K."/>
            <person name="Jubin C."/>
            <person name="Kawai H."/>
            <person name="Kimura K."/>
            <person name="Kloareg B."/>
            <person name="Kupper F.C."/>
            <person name="Lang D."/>
            <person name="Le Bail A."/>
            <person name="Leblanc C."/>
            <person name="Lerouge P."/>
            <person name="Lohr M."/>
            <person name="Lopez P.J."/>
            <person name="Martens C."/>
            <person name="Maumus F."/>
            <person name="Michel G."/>
            <person name="Miranda-Saavedra D."/>
            <person name="Morales J."/>
            <person name="Moreau H."/>
            <person name="Motomura T."/>
            <person name="Nagasato C."/>
            <person name="Napoli C.A."/>
            <person name="Nelson D.R."/>
            <person name="Nyvall-Collen P."/>
            <person name="Peters A.F."/>
            <person name="Pommier C."/>
            <person name="Potin P."/>
            <person name="Poulain J."/>
            <person name="Quesneville H."/>
            <person name="Read B."/>
            <person name="Rensing S.A."/>
            <person name="Ritter A."/>
            <person name="Rousvoal S."/>
            <person name="Samanta M."/>
            <person name="Samson G."/>
            <person name="Schroeder D.C."/>
            <person name="Segurens B."/>
            <person name="Strittmatter M."/>
            <person name="Tonon T."/>
            <person name="Tregear J.W."/>
            <person name="Valentin K."/>
            <person name="von Dassow P."/>
            <person name="Yamagishi T."/>
            <person name="Van de Peer Y."/>
            <person name="Wincker P."/>
        </authorList>
    </citation>
    <scope>NUCLEOTIDE SEQUENCE [LARGE SCALE GENOMIC DNA]</scope>
    <source>
        <strain evidence="5">Ec32 / CCAP1310/4</strain>
    </source>
</reference>
<name>D8LCS2_ECTSI</name>
<dbReference type="Pfam" id="PF13921">
    <property type="entry name" value="Myb_DNA-bind_6"/>
    <property type="match status" value="2"/>
</dbReference>
<feature type="domain" description="Myb-like" evidence="2">
    <location>
        <begin position="660"/>
        <end position="703"/>
    </location>
</feature>
<dbReference type="Pfam" id="PF00249">
    <property type="entry name" value="Myb_DNA-binding"/>
    <property type="match status" value="1"/>
</dbReference>
<evidence type="ECO:0000313" key="5">
    <source>
        <dbReference type="Proteomes" id="UP000002630"/>
    </source>
</evidence>
<dbReference type="InterPro" id="IPR001005">
    <property type="entry name" value="SANT/Myb"/>
</dbReference>
<evidence type="ECO:0000259" key="3">
    <source>
        <dbReference type="PROSITE" id="PS51294"/>
    </source>
</evidence>
<feature type="compositionally biased region" description="Low complexity" evidence="1">
    <location>
        <begin position="352"/>
        <end position="371"/>
    </location>
</feature>
<feature type="compositionally biased region" description="Low complexity" evidence="1">
    <location>
        <begin position="411"/>
        <end position="427"/>
    </location>
</feature>
<keyword evidence="5" id="KW-1185">Reference proteome</keyword>
<dbReference type="CDD" id="cd00167">
    <property type="entry name" value="SANT"/>
    <property type="match status" value="3"/>
</dbReference>
<dbReference type="InParanoid" id="D8LCS2"/>
<dbReference type="Proteomes" id="UP000002630">
    <property type="component" value="Linkage Group LG09"/>
</dbReference>
<dbReference type="PANTHER" id="PTHR45614:SF274">
    <property type="entry name" value="MYB-LIKE DNA-BINDING PROTEIN"/>
    <property type="match status" value="1"/>
</dbReference>
<organism evidence="4 5">
    <name type="scientific">Ectocarpus siliculosus</name>
    <name type="common">Brown alga</name>
    <name type="synonym">Conferva siliculosa</name>
    <dbReference type="NCBI Taxonomy" id="2880"/>
    <lineage>
        <taxon>Eukaryota</taxon>
        <taxon>Sar</taxon>
        <taxon>Stramenopiles</taxon>
        <taxon>Ochrophyta</taxon>
        <taxon>PX clade</taxon>
        <taxon>Phaeophyceae</taxon>
        <taxon>Ectocarpales</taxon>
        <taxon>Ectocarpaceae</taxon>
        <taxon>Ectocarpus</taxon>
    </lineage>
</organism>
<feature type="compositionally biased region" description="Gly residues" evidence="1">
    <location>
        <begin position="314"/>
        <end position="328"/>
    </location>
</feature>
<feature type="compositionally biased region" description="Gly residues" evidence="1">
    <location>
        <begin position="1"/>
        <end position="13"/>
    </location>
</feature>
<feature type="domain" description="HTH myb-type" evidence="3">
    <location>
        <begin position="719"/>
        <end position="761"/>
    </location>
</feature>
<dbReference type="STRING" id="2880.D8LCS2"/>
<feature type="region of interest" description="Disordered" evidence="1">
    <location>
        <begin position="263"/>
        <end position="283"/>
    </location>
</feature>
<dbReference type="GO" id="GO:0000981">
    <property type="term" value="F:DNA-binding transcription factor activity, RNA polymerase II-specific"/>
    <property type="evidence" value="ECO:0007669"/>
    <property type="project" value="TreeGrafter"/>
</dbReference>
<feature type="compositionally biased region" description="Low complexity" evidence="1">
    <location>
        <begin position="122"/>
        <end position="142"/>
    </location>
</feature>
<feature type="domain" description="Myb-like" evidence="2">
    <location>
        <begin position="713"/>
        <end position="757"/>
    </location>
</feature>
<dbReference type="PROSITE" id="PS50090">
    <property type="entry name" value="MYB_LIKE"/>
    <property type="match status" value="2"/>
</dbReference>
<feature type="compositionally biased region" description="Low complexity" evidence="1">
    <location>
        <begin position="295"/>
        <end position="305"/>
    </location>
</feature>
<dbReference type="EMBL" id="FN649734">
    <property type="protein sequence ID" value="CBN79585.1"/>
    <property type="molecule type" value="Genomic_DNA"/>
</dbReference>
<feature type="region of interest" description="Disordered" evidence="1">
    <location>
        <begin position="1"/>
        <end position="225"/>
    </location>
</feature>
<feature type="compositionally biased region" description="Basic residues" evidence="1">
    <location>
        <begin position="150"/>
        <end position="163"/>
    </location>
</feature>
<evidence type="ECO:0000256" key="1">
    <source>
        <dbReference type="SAM" id="MobiDB-lite"/>
    </source>
</evidence>
<dbReference type="OrthoDB" id="2143914at2759"/>
<dbReference type="GO" id="GO:0000978">
    <property type="term" value="F:RNA polymerase II cis-regulatory region sequence-specific DNA binding"/>
    <property type="evidence" value="ECO:0007669"/>
    <property type="project" value="TreeGrafter"/>
</dbReference>
<dbReference type="AlphaFoldDB" id="D8LCS2"/>
<dbReference type="PROSITE" id="PS51294">
    <property type="entry name" value="HTH_MYB"/>
    <property type="match status" value="2"/>
</dbReference>
<dbReference type="GO" id="GO:0005634">
    <property type="term" value="C:nucleus"/>
    <property type="evidence" value="ECO:0007669"/>
    <property type="project" value="TreeGrafter"/>
</dbReference>
<accession>D8LCS2</accession>
<feature type="region of interest" description="Disordered" evidence="1">
    <location>
        <begin position="295"/>
        <end position="437"/>
    </location>
</feature>
<proteinExistence type="predicted"/>
<dbReference type="SMART" id="SM00717">
    <property type="entry name" value="SANT"/>
    <property type="match status" value="3"/>
</dbReference>
<gene>
    <name evidence="4" type="ORF">Esi_0011_0199</name>
</gene>
<dbReference type="eggNOG" id="KOG0048">
    <property type="taxonomic scope" value="Eukaryota"/>
</dbReference>
<feature type="compositionally biased region" description="Polar residues" evidence="1">
    <location>
        <begin position="96"/>
        <end position="107"/>
    </location>
</feature>
<dbReference type="InterPro" id="IPR009057">
    <property type="entry name" value="Homeodomain-like_sf"/>
</dbReference>
<dbReference type="PANTHER" id="PTHR45614">
    <property type="entry name" value="MYB PROTEIN-RELATED"/>
    <property type="match status" value="1"/>
</dbReference>
<dbReference type="SUPFAM" id="SSF46689">
    <property type="entry name" value="Homeodomain-like"/>
    <property type="match status" value="2"/>
</dbReference>
<feature type="region of interest" description="Disordered" evidence="1">
    <location>
        <begin position="466"/>
        <end position="551"/>
    </location>
</feature>
<dbReference type="InterPro" id="IPR050560">
    <property type="entry name" value="MYB_TF"/>
</dbReference>
<feature type="domain" description="HTH myb-type" evidence="3">
    <location>
        <begin position="660"/>
        <end position="707"/>
    </location>
</feature>